<keyword evidence="4" id="KW-1185">Reference proteome</keyword>
<feature type="chain" id="PRO_5006615772" evidence="2">
    <location>
        <begin position="28"/>
        <end position="105"/>
    </location>
</feature>
<dbReference type="Proteomes" id="UP000236884">
    <property type="component" value="Chromosome"/>
</dbReference>
<accession>A0A0S3PYC9</accession>
<name>A0A0S3PYC9_9BRAD</name>
<organism evidence="3 4">
    <name type="scientific">Variibacter gotjawalensis</name>
    <dbReference type="NCBI Taxonomy" id="1333996"/>
    <lineage>
        <taxon>Bacteria</taxon>
        <taxon>Pseudomonadati</taxon>
        <taxon>Pseudomonadota</taxon>
        <taxon>Alphaproteobacteria</taxon>
        <taxon>Hyphomicrobiales</taxon>
        <taxon>Nitrobacteraceae</taxon>
        <taxon>Variibacter</taxon>
    </lineage>
</organism>
<sequence length="105" mass="10928">MIRKTILALTAIAALGIVAAPSSDAFAKGFNGPKGLSNGPGPGPTVHPKGPQNWKAPKPGGYHGHHSHGHWGYGVARFGIGVIAGEPDCYRVITRSGRIKTVCTY</sequence>
<dbReference type="KEGG" id="vgo:GJW-30_1_03502"/>
<keyword evidence="2" id="KW-0732">Signal</keyword>
<evidence type="ECO:0000256" key="1">
    <source>
        <dbReference type="SAM" id="MobiDB-lite"/>
    </source>
</evidence>
<evidence type="ECO:0000313" key="3">
    <source>
        <dbReference type="EMBL" id="BAT60952.1"/>
    </source>
</evidence>
<feature type="region of interest" description="Disordered" evidence="1">
    <location>
        <begin position="30"/>
        <end position="63"/>
    </location>
</feature>
<protein>
    <submittedName>
        <fullName evidence="3">Uncharacterized protein</fullName>
    </submittedName>
</protein>
<gene>
    <name evidence="3" type="ORF">GJW-30_1_03502</name>
</gene>
<proteinExistence type="predicted"/>
<dbReference type="AlphaFoldDB" id="A0A0S3PYC9"/>
<evidence type="ECO:0000313" key="4">
    <source>
        <dbReference type="Proteomes" id="UP000236884"/>
    </source>
</evidence>
<evidence type="ECO:0000256" key="2">
    <source>
        <dbReference type="SAM" id="SignalP"/>
    </source>
</evidence>
<dbReference type="EMBL" id="AP014946">
    <property type="protein sequence ID" value="BAT60952.1"/>
    <property type="molecule type" value="Genomic_DNA"/>
</dbReference>
<feature type="signal peptide" evidence="2">
    <location>
        <begin position="1"/>
        <end position="27"/>
    </location>
</feature>
<reference evidence="3 4" key="1">
    <citation type="submission" date="2015-08" db="EMBL/GenBank/DDBJ databases">
        <title>Investigation of the bacterial diversity of lava forest soil.</title>
        <authorList>
            <person name="Lee J.S."/>
        </authorList>
    </citation>
    <scope>NUCLEOTIDE SEQUENCE [LARGE SCALE GENOMIC DNA]</scope>
    <source>
        <strain evidence="3 4">GJW-30</strain>
    </source>
</reference>